<comment type="caution">
    <text evidence="1">The sequence shown here is derived from an EMBL/GenBank/DDBJ whole genome shotgun (WGS) entry which is preliminary data.</text>
</comment>
<keyword evidence="2" id="KW-1185">Reference proteome</keyword>
<dbReference type="EMBL" id="BGZK01000340">
    <property type="protein sequence ID" value="GBP37873.1"/>
    <property type="molecule type" value="Genomic_DNA"/>
</dbReference>
<evidence type="ECO:0000313" key="2">
    <source>
        <dbReference type="Proteomes" id="UP000299102"/>
    </source>
</evidence>
<name>A0A4C1VGV7_EUMVA</name>
<dbReference type="AlphaFoldDB" id="A0A4C1VGV7"/>
<dbReference type="Proteomes" id="UP000299102">
    <property type="component" value="Unassembled WGS sequence"/>
</dbReference>
<evidence type="ECO:0000313" key="1">
    <source>
        <dbReference type="EMBL" id="GBP37873.1"/>
    </source>
</evidence>
<reference evidence="1 2" key="1">
    <citation type="journal article" date="2019" name="Commun. Biol.">
        <title>The bagworm genome reveals a unique fibroin gene that provides high tensile strength.</title>
        <authorList>
            <person name="Kono N."/>
            <person name="Nakamura H."/>
            <person name="Ohtoshi R."/>
            <person name="Tomita M."/>
            <person name="Numata K."/>
            <person name="Arakawa K."/>
        </authorList>
    </citation>
    <scope>NUCLEOTIDE SEQUENCE [LARGE SCALE GENOMIC DNA]</scope>
</reference>
<gene>
    <name evidence="1" type="ORF">EVAR_21408_1</name>
</gene>
<protein>
    <submittedName>
        <fullName evidence="1">Uncharacterized protein</fullName>
    </submittedName>
</protein>
<accession>A0A4C1VGV7</accession>
<proteinExistence type="predicted"/>
<sequence length="117" mass="13382">MIMSSEEHDWKDLVKYVYVVIRRTFFLTRLLLRTSKFRSVPLLTNESAGRRPYCGRGGRCRGEPRPQGTSFYCGGDAAWRGVLGRRADARVSSALLTATEQAFNRFCRCPTGRRLVF</sequence>
<organism evidence="1 2">
    <name type="scientific">Eumeta variegata</name>
    <name type="common">Bagworm moth</name>
    <name type="synonym">Eumeta japonica</name>
    <dbReference type="NCBI Taxonomy" id="151549"/>
    <lineage>
        <taxon>Eukaryota</taxon>
        <taxon>Metazoa</taxon>
        <taxon>Ecdysozoa</taxon>
        <taxon>Arthropoda</taxon>
        <taxon>Hexapoda</taxon>
        <taxon>Insecta</taxon>
        <taxon>Pterygota</taxon>
        <taxon>Neoptera</taxon>
        <taxon>Endopterygota</taxon>
        <taxon>Lepidoptera</taxon>
        <taxon>Glossata</taxon>
        <taxon>Ditrysia</taxon>
        <taxon>Tineoidea</taxon>
        <taxon>Psychidae</taxon>
        <taxon>Oiketicinae</taxon>
        <taxon>Eumeta</taxon>
    </lineage>
</organism>